<dbReference type="PANTHER" id="PTHR30151:SF0">
    <property type="entry name" value="ABC TRANSPORTER PERMEASE PROTEIN MJ0413-RELATED"/>
    <property type="match status" value="1"/>
</dbReference>
<comment type="subcellular location">
    <subcellularLocation>
        <location evidence="1 7">Cell membrane</location>
        <topology evidence="1 7">Multi-pass membrane protein</topology>
    </subcellularLocation>
</comment>
<reference evidence="9" key="1">
    <citation type="submission" date="2016-08" db="EMBL/GenBank/DDBJ databases">
        <title>Complete genome of Cloacibacillus porcorum.</title>
        <authorList>
            <person name="Looft T."/>
            <person name="Bayles D.O."/>
            <person name="Alt D.P."/>
        </authorList>
    </citation>
    <scope>NUCLEOTIDE SEQUENCE [LARGE SCALE GENOMIC DNA]</scope>
    <source>
        <strain evidence="9">CL-84</strain>
    </source>
</reference>
<keyword evidence="4 7" id="KW-0812">Transmembrane</keyword>
<feature type="transmembrane region" description="Helical" evidence="7">
    <location>
        <begin position="214"/>
        <end position="233"/>
    </location>
</feature>
<dbReference type="AlphaFoldDB" id="A0A1B2I8I2"/>
<evidence type="ECO:0000256" key="6">
    <source>
        <dbReference type="ARBA" id="ARBA00023136"/>
    </source>
</evidence>
<name>A0A1B2I8I2_9BACT</name>
<keyword evidence="10" id="KW-1185">Reference proteome</keyword>
<dbReference type="Pfam" id="PF00528">
    <property type="entry name" value="BPD_transp_1"/>
    <property type="match status" value="1"/>
</dbReference>
<feature type="domain" description="ABC transmembrane type-1" evidence="8">
    <location>
        <begin position="108"/>
        <end position="288"/>
    </location>
</feature>
<dbReference type="InterPro" id="IPR000515">
    <property type="entry name" value="MetI-like"/>
</dbReference>
<accession>A0A1B2I8I2</accession>
<organism evidence="9 10">
    <name type="scientific">Cloacibacillus porcorum</name>
    <dbReference type="NCBI Taxonomy" id="1197717"/>
    <lineage>
        <taxon>Bacteria</taxon>
        <taxon>Thermotogati</taxon>
        <taxon>Synergistota</taxon>
        <taxon>Synergistia</taxon>
        <taxon>Synergistales</taxon>
        <taxon>Synergistaceae</taxon>
        <taxon>Cloacibacillus</taxon>
    </lineage>
</organism>
<dbReference type="Gene3D" id="1.10.3720.10">
    <property type="entry name" value="MetI-like"/>
    <property type="match status" value="1"/>
</dbReference>
<evidence type="ECO:0000259" key="8">
    <source>
        <dbReference type="PROSITE" id="PS50928"/>
    </source>
</evidence>
<evidence type="ECO:0000256" key="5">
    <source>
        <dbReference type="ARBA" id="ARBA00022989"/>
    </source>
</evidence>
<dbReference type="STRING" id="1197717.BED41_14885"/>
<keyword evidence="3" id="KW-1003">Cell membrane</keyword>
<keyword evidence="6 7" id="KW-0472">Membrane</keyword>
<evidence type="ECO:0000256" key="4">
    <source>
        <dbReference type="ARBA" id="ARBA00022692"/>
    </source>
</evidence>
<feature type="transmembrane region" description="Helical" evidence="7">
    <location>
        <begin position="146"/>
        <end position="166"/>
    </location>
</feature>
<evidence type="ECO:0000313" key="9">
    <source>
        <dbReference type="EMBL" id="ANZ46276.1"/>
    </source>
</evidence>
<feature type="transmembrane region" description="Helical" evidence="7">
    <location>
        <begin position="112"/>
        <end position="134"/>
    </location>
</feature>
<dbReference type="InterPro" id="IPR035906">
    <property type="entry name" value="MetI-like_sf"/>
</dbReference>
<protein>
    <recommendedName>
        <fullName evidence="8">ABC transmembrane type-1 domain-containing protein</fullName>
    </recommendedName>
</protein>
<comment type="similarity">
    <text evidence="7">Belongs to the binding-protein-dependent transport system permease family.</text>
</comment>
<dbReference type="KEGG" id="cpor:BED41_14885"/>
<dbReference type="SUPFAM" id="SSF161098">
    <property type="entry name" value="MetI-like"/>
    <property type="match status" value="1"/>
</dbReference>
<evidence type="ECO:0000256" key="2">
    <source>
        <dbReference type="ARBA" id="ARBA00022448"/>
    </source>
</evidence>
<dbReference type="GO" id="GO:0005886">
    <property type="term" value="C:plasma membrane"/>
    <property type="evidence" value="ECO:0007669"/>
    <property type="project" value="UniProtKB-SubCell"/>
</dbReference>
<dbReference type="OrthoDB" id="9804353at2"/>
<keyword evidence="5 7" id="KW-1133">Transmembrane helix</keyword>
<dbReference type="GeneID" id="83059131"/>
<evidence type="ECO:0000313" key="10">
    <source>
        <dbReference type="Proteomes" id="UP000093044"/>
    </source>
</evidence>
<dbReference type="EMBL" id="CP016757">
    <property type="protein sequence ID" value="ANZ46276.1"/>
    <property type="molecule type" value="Genomic_DNA"/>
</dbReference>
<evidence type="ECO:0000256" key="7">
    <source>
        <dbReference type="RuleBase" id="RU363032"/>
    </source>
</evidence>
<feature type="transmembrane region" description="Helical" evidence="7">
    <location>
        <begin position="56"/>
        <end position="77"/>
    </location>
</feature>
<evidence type="ECO:0000256" key="3">
    <source>
        <dbReference type="ARBA" id="ARBA00022475"/>
    </source>
</evidence>
<dbReference type="PROSITE" id="PS50928">
    <property type="entry name" value="ABC_TM1"/>
    <property type="match status" value="1"/>
</dbReference>
<keyword evidence="2 7" id="KW-0813">Transport</keyword>
<dbReference type="GO" id="GO:0055085">
    <property type="term" value="P:transmembrane transport"/>
    <property type="evidence" value="ECO:0007669"/>
    <property type="project" value="InterPro"/>
</dbReference>
<evidence type="ECO:0000256" key="1">
    <source>
        <dbReference type="ARBA" id="ARBA00004651"/>
    </source>
</evidence>
<feature type="transmembrane region" description="Helical" evidence="7">
    <location>
        <begin position="172"/>
        <end position="194"/>
    </location>
</feature>
<gene>
    <name evidence="9" type="ORF">BED41_14885</name>
</gene>
<proteinExistence type="inferred from homology"/>
<feature type="transmembrane region" description="Helical" evidence="7">
    <location>
        <begin position="270"/>
        <end position="291"/>
    </location>
</feature>
<dbReference type="RefSeq" id="WP_066748121.1">
    <property type="nucleotide sequence ID" value="NZ_CP016757.1"/>
</dbReference>
<dbReference type="CDD" id="cd06261">
    <property type="entry name" value="TM_PBP2"/>
    <property type="match status" value="1"/>
</dbReference>
<dbReference type="PANTHER" id="PTHR30151">
    <property type="entry name" value="ALKANE SULFONATE ABC TRANSPORTER-RELATED, MEMBRANE SUBUNIT"/>
    <property type="match status" value="1"/>
</dbReference>
<sequence length="300" mass="32823">MRRALPATQLIFAALTALVLHNHSGSLADCRMFLAALALIEAVYLIRIYREPRRCAALSVITSLILIILFTWELAAVNLKIANPILLPPPDEVFEVFADCRALMLKGVFSSLTLLGFSMSSALISGVVLGLAVGRVPFLRDIFLPVAKVLSPVPPIIYSPYAVAVMPTFRSAAALIIILGIFWPTFMGIINRVAAMDRRIADSARALGLSPREMIFRVMLPYLFPGIMSGLHVTLSTSFLLLTMAEMMGASSGLGYFIKNYSDYANYTNVIAGIILIGVVVSLLNALLSFAEKRLVRWKE</sequence>
<dbReference type="Proteomes" id="UP000093044">
    <property type="component" value="Chromosome"/>
</dbReference>